<dbReference type="InterPro" id="IPR050364">
    <property type="entry name" value="Cytochrome_P450_fung"/>
</dbReference>
<name>A0AAV9JUX0_9PEZI</name>
<dbReference type="PRINTS" id="PR00463">
    <property type="entry name" value="EP450I"/>
</dbReference>
<dbReference type="PANTHER" id="PTHR46300:SF8">
    <property type="entry name" value="CYTOCHROME P450 2E1"/>
    <property type="match status" value="1"/>
</dbReference>
<dbReference type="InterPro" id="IPR001128">
    <property type="entry name" value="Cyt_P450"/>
</dbReference>
<gene>
    <name evidence="6" type="ORF">LTR36_006519</name>
</gene>
<dbReference type="SUPFAM" id="SSF48264">
    <property type="entry name" value="Cytochrome P450"/>
    <property type="match status" value="1"/>
</dbReference>
<dbReference type="GO" id="GO:0005506">
    <property type="term" value="F:iron ion binding"/>
    <property type="evidence" value="ECO:0007669"/>
    <property type="project" value="InterPro"/>
</dbReference>
<protein>
    <recommendedName>
        <fullName evidence="8">Cytochrome P450</fullName>
    </recommendedName>
</protein>
<comment type="similarity">
    <text evidence="1">Belongs to the cytochrome P450 family.</text>
</comment>
<comment type="caution">
    <text evidence="6">The sequence shown here is derived from an EMBL/GenBank/DDBJ whole genome shotgun (WGS) entry which is preliminary data.</text>
</comment>
<dbReference type="AlphaFoldDB" id="A0AAV9JUX0"/>
<keyword evidence="7" id="KW-1185">Reference proteome</keyword>
<keyword evidence="4 5" id="KW-0408">Iron</keyword>
<evidence type="ECO:0000256" key="1">
    <source>
        <dbReference type="ARBA" id="ARBA00010617"/>
    </source>
</evidence>
<dbReference type="Gene3D" id="1.10.630.10">
    <property type="entry name" value="Cytochrome P450"/>
    <property type="match status" value="1"/>
</dbReference>
<dbReference type="InterPro" id="IPR002401">
    <property type="entry name" value="Cyt_P450_E_grp-I"/>
</dbReference>
<evidence type="ECO:0000313" key="7">
    <source>
        <dbReference type="Proteomes" id="UP001324427"/>
    </source>
</evidence>
<keyword evidence="2 5" id="KW-0479">Metal-binding</keyword>
<dbReference type="PANTHER" id="PTHR46300">
    <property type="entry name" value="P450, PUTATIVE (EUROFUNG)-RELATED-RELATED"/>
    <property type="match status" value="1"/>
</dbReference>
<sequence>MSQSIQAAQEESYGGSDNASGSASLNAETAAALSLLDSRAVWALGLLLAFVLGRVTQKQKLPAGFKRLPKLAGLPYIGRPWGVPMSGADAAWYFSQLHKKYGPIYESEVTGTTHIWIENDKIARELLVHRGRKYGDGYELPAGAGVLGGSEVLPLMGMGQEFWRHKDALNRIANVEDVSFGYSELENKDTLRRVLDSPKEWSQHITTHCARTAARVAWGDARHGTKLMEIVQDLSKAGSPGSPPRQEADLRQQMKVAFFEARDDVIARTQAGTAEGSWMKLCLEKAGGLEKGNLSKQEAALTVGTNALIAIAATGSPLHAFFTAMCSYSSWQPRLHEELDRVCGDRLPRTADLPHLPVLRAVVKETLRWKQPMPLGLSRRTTEDDVYDGYYIPKGAVVHANAYLISRESSKYPEAEEWRPERWLEPSWPTYQEPLSEYPTIRGDAAFGYSTHACPGIELAAIELYTTIGAIAWGYNFKRQEGRQGCENAVPWYETNPYVMNVSSQFPCTVTPRSAEKARYMAGGCEDPSLLVKA</sequence>
<feature type="binding site" description="axial binding residue" evidence="5">
    <location>
        <position position="454"/>
    </location>
    <ligand>
        <name>heme</name>
        <dbReference type="ChEBI" id="CHEBI:30413"/>
    </ligand>
    <ligandPart>
        <name>Fe</name>
        <dbReference type="ChEBI" id="CHEBI:18248"/>
    </ligandPart>
</feature>
<keyword evidence="3" id="KW-0560">Oxidoreductase</keyword>
<dbReference type="GO" id="GO:0004497">
    <property type="term" value="F:monooxygenase activity"/>
    <property type="evidence" value="ECO:0007669"/>
    <property type="project" value="InterPro"/>
</dbReference>
<evidence type="ECO:0000313" key="6">
    <source>
        <dbReference type="EMBL" id="KAK4549522.1"/>
    </source>
</evidence>
<dbReference type="EMBL" id="JAVFHQ010000004">
    <property type="protein sequence ID" value="KAK4549522.1"/>
    <property type="molecule type" value="Genomic_DNA"/>
</dbReference>
<dbReference type="GO" id="GO:0020037">
    <property type="term" value="F:heme binding"/>
    <property type="evidence" value="ECO:0007669"/>
    <property type="project" value="InterPro"/>
</dbReference>
<evidence type="ECO:0000256" key="2">
    <source>
        <dbReference type="ARBA" id="ARBA00022723"/>
    </source>
</evidence>
<accession>A0AAV9JUX0</accession>
<evidence type="ECO:0000256" key="4">
    <source>
        <dbReference type="ARBA" id="ARBA00023004"/>
    </source>
</evidence>
<organism evidence="6 7">
    <name type="scientific">Oleoguttula mirabilis</name>
    <dbReference type="NCBI Taxonomy" id="1507867"/>
    <lineage>
        <taxon>Eukaryota</taxon>
        <taxon>Fungi</taxon>
        <taxon>Dikarya</taxon>
        <taxon>Ascomycota</taxon>
        <taxon>Pezizomycotina</taxon>
        <taxon>Dothideomycetes</taxon>
        <taxon>Dothideomycetidae</taxon>
        <taxon>Mycosphaerellales</taxon>
        <taxon>Teratosphaeriaceae</taxon>
        <taxon>Oleoguttula</taxon>
    </lineage>
</organism>
<dbReference type="Pfam" id="PF00067">
    <property type="entry name" value="p450"/>
    <property type="match status" value="1"/>
</dbReference>
<dbReference type="Proteomes" id="UP001324427">
    <property type="component" value="Unassembled WGS sequence"/>
</dbReference>
<keyword evidence="5" id="KW-0349">Heme</keyword>
<dbReference type="InterPro" id="IPR036396">
    <property type="entry name" value="Cyt_P450_sf"/>
</dbReference>
<dbReference type="GO" id="GO:0016705">
    <property type="term" value="F:oxidoreductase activity, acting on paired donors, with incorporation or reduction of molecular oxygen"/>
    <property type="evidence" value="ECO:0007669"/>
    <property type="project" value="InterPro"/>
</dbReference>
<comment type="cofactor">
    <cofactor evidence="5">
        <name>heme</name>
        <dbReference type="ChEBI" id="CHEBI:30413"/>
    </cofactor>
</comment>
<reference evidence="6 7" key="1">
    <citation type="submission" date="2021-11" db="EMBL/GenBank/DDBJ databases">
        <title>Black yeast isolated from Biological Soil Crust.</title>
        <authorList>
            <person name="Kurbessoian T."/>
        </authorList>
    </citation>
    <scope>NUCLEOTIDE SEQUENCE [LARGE SCALE GENOMIC DNA]</scope>
    <source>
        <strain evidence="6 7">CCFEE 5522</strain>
    </source>
</reference>
<proteinExistence type="inferred from homology"/>
<evidence type="ECO:0000256" key="3">
    <source>
        <dbReference type="ARBA" id="ARBA00023002"/>
    </source>
</evidence>
<evidence type="ECO:0000256" key="5">
    <source>
        <dbReference type="PIRSR" id="PIRSR602401-1"/>
    </source>
</evidence>
<evidence type="ECO:0008006" key="8">
    <source>
        <dbReference type="Google" id="ProtNLM"/>
    </source>
</evidence>